<feature type="region of interest" description="Disordered" evidence="1">
    <location>
        <begin position="1"/>
        <end position="30"/>
    </location>
</feature>
<evidence type="ECO:0000313" key="3">
    <source>
        <dbReference type="Proteomes" id="UP000307461"/>
    </source>
</evidence>
<evidence type="ECO:0000256" key="1">
    <source>
        <dbReference type="SAM" id="MobiDB-lite"/>
    </source>
</evidence>
<protein>
    <submittedName>
        <fullName evidence="2">Uncharacterized protein</fullName>
    </submittedName>
</protein>
<dbReference type="EMBL" id="MK373772">
    <property type="protein sequence ID" value="QBQ76697.1"/>
    <property type="molecule type" value="Genomic_DNA"/>
</dbReference>
<organism evidence="2 3">
    <name type="scientific">Escherichia phage PTXU04</name>
    <dbReference type="NCBI Taxonomy" id="2508206"/>
    <lineage>
        <taxon>Viruses</taxon>
        <taxon>Duplodnaviria</taxon>
        <taxon>Heunggongvirae</taxon>
        <taxon>Uroviricota</taxon>
        <taxon>Caudoviricetes</taxon>
        <taxon>Xuquatrovirus</taxon>
        <taxon>Xuquatrovirus PTXU04</taxon>
    </lineage>
</organism>
<gene>
    <name evidence="2" type="ORF">PTXU04_00083</name>
</gene>
<accession>A0A482MRP1</accession>
<sequence length="84" mass="9612">MTEFEKWINNAHMTDKDSDPTQRNKANPYTHPYTNGAFDLLNSELIKELLVNAWFAGHETSQYSPNAYGDAKRHAREAIEGLTK</sequence>
<keyword evidence="3" id="KW-1185">Reference proteome</keyword>
<reference evidence="2 3" key="1">
    <citation type="submission" date="2019-01" db="EMBL/GenBank/DDBJ databases">
        <title>Still something new to discover - new insights into E. coli phage diversity and taxonomy.</title>
        <authorList>
            <person name="Korf I.H.E."/>
            <person name="Adriaennsens E."/>
            <person name="Dreiseikelmann B."/>
            <person name="Kropinski A."/>
            <person name="Nimtz M."/>
            <person name="Meier-Kolthoff J.P."/>
            <person name="Rohde M."/>
            <person name="van Raaij M."/>
            <person name="Wittmann J."/>
        </authorList>
    </citation>
    <scope>NUCLEOTIDE SEQUENCE [LARGE SCALE GENOMIC DNA]</scope>
</reference>
<dbReference type="Proteomes" id="UP000307461">
    <property type="component" value="Segment"/>
</dbReference>
<name>A0A482MRP1_9CAUD</name>
<evidence type="ECO:0000313" key="2">
    <source>
        <dbReference type="EMBL" id="QBQ76697.1"/>
    </source>
</evidence>
<feature type="compositionally biased region" description="Basic and acidic residues" evidence="1">
    <location>
        <begin position="13"/>
        <end position="22"/>
    </location>
</feature>
<proteinExistence type="predicted"/>